<dbReference type="PRINTS" id="PR00105">
    <property type="entry name" value="C5METTRFRASE"/>
</dbReference>
<dbReference type="InterPro" id="IPR001525">
    <property type="entry name" value="C5_MeTfrase"/>
</dbReference>
<dbReference type="GO" id="GO:0003886">
    <property type="term" value="F:DNA (cytosine-5-)-methyltransferase activity"/>
    <property type="evidence" value="ECO:0007669"/>
    <property type="project" value="UniProtKB-EC"/>
</dbReference>
<organism evidence="9 10">
    <name type="scientific">Pelodictyon phaeoclathratiforme (strain DSM 5477 / BU-1)</name>
    <dbReference type="NCBI Taxonomy" id="324925"/>
    <lineage>
        <taxon>Bacteria</taxon>
        <taxon>Pseudomonadati</taxon>
        <taxon>Chlorobiota</taxon>
        <taxon>Chlorobiia</taxon>
        <taxon>Chlorobiales</taxon>
        <taxon>Chlorobiaceae</taxon>
        <taxon>Chlorobium/Pelodictyon group</taxon>
        <taxon>Pelodictyon</taxon>
    </lineage>
</organism>
<dbReference type="PANTHER" id="PTHR10629">
    <property type="entry name" value="CYTOSINE-SPECIFIC METHYLTRANSFERASE"/>
    <property type="match status" value="1"/>
</dbReference>
<feature type="active site" evidence="6">
    <location>
        <position position="72"/>
    </location>
</feature>
<evidence type="ECO:0000256" key="6">
    <source>
        <dbReference type="PROSITE-ProRule" id="PRU01016"/>
    </source>
</evidence>
<proteinExistence type="inferred from homology"/>
<evidence type="ECO:0000256" key="2">
    <source>
        <dbReference type="ARBA" id="ARBA00022679"/>
    </source>
</evidence>
<dbReference type="Pfam" id="PF00145">
    <property type="entry name" value="DNA_methylase"/>
    <property type="match status" value="1"/>
</dbReference>
<dbReference type="SUPFAM" id="SSF53335">
    <property type="entry name" value="S-adenosyl-L-methionine-dependent methyltransferases"/>
    <property type="match status" value="1"/>
</dbReference>
<protein>
    <recommendedName>
        <fullName evidence="8">Cytosine-specific methyltransferase</fullName>
        <ecNumber evidence="8">2.1.1.37</ecNumber>
    </recommendedName>
</protein>
<dbReference type="KEGG" id="pph:Ppha_2869"/>
<dbReference type="EMBL" id="CP001110">
    <property type="protein sequence ID" value="ACF45015.1"/>
    <property type="molecule type" value="Genomic_DNA"/>
</dbReference>
<evidence type="ECO:0000256" key="4">
    <source>
        <dbReference type="ARBA" id="ARBA00022747"/>
    </source>
</evidence>
<dbReference type="InterPro" id="IPR050390">
    <property type="entry name" value="C5-Methyltransferase"/>
</dbReference>
<dbReference type="OrthoDB" id="32195at2"/>
<gene>
    <name evidence="9" type="ordered locus">Ppha_2869</name>
</gene>
<evidence type="ECO:0000313" key="10">
    <source>
        <dbReference type="Proteomes" id="UP000002724"/>
    </source>
</evidence>
<dbReference type="PROSITE" id="PS00095">
    <property type="entry name" value="C5_MTASE_2"/>
    <property type="match status" value="1"/>
</dbReference>
<sequence length="409" mass="46479">MKTLEIFSGAGGLAKGLELSGFEHTAFVEFNKHACESLSENFDPARVFFGDIKDFDLDSLEDIDIVAGGPPCQPFSLGGKHRAEQDNRDMFPYAIRAIEKLAPKAFVFENVKGLLRQTFSEYFEYIILRLSYPDFMAGNNVNWKSHLDELRNIGRLSYAGKKYNVQFKLINAADYGVPQTRERVVIVGTRADISLPWSFPIETHSEDRLLWDMYVTGEYWERHKVHKLLRPDLDALLRERISRLTDKYGMFEPELLPWQTMRDALFDMPDPKSDHGIIDHIFRGGARTYPGHTGSDFDWPSKTIKAGGHGVPGGENMIRFNDGSVRYLTTFEAKRIQTFPDDFVIKGAWGEAMRQIGNAVPVLLAEKIGFKLARQLKTLNPAVDMDAERKAAQADEFRLWANPCCNSLI</sequence>
<dbReference type="Gene3D" id="3.90.120.10">
    <property type="entry name" value="DNA Methylase, subunit A, domain 2"/>
    <property type="match status" value="1"/>
</dbReference>
<dbReference type="HOGENOM" id="CLU_006958_2_0_10"/>
<reference evidence="9 10" key="1">
    <citation type="submission" date="2008-06" db="EMBL/GenBank/DDBJ databases">
        <title>Complete sequence of Pelodictyon phaeoclathratiforme BU-1.</title>
        <authorList>
            <consortium name="US DOE Joint Genome Institute"/>
            <person name="Lucas S."/>
            <person name="Copeland A."/>
            <person name="Lapidus A."/>
            <person name="Glavina del Rio T."/>
            <person name="Dalin E."/>
            <person name="Tice H."/>
            <person name="Bruce D."/>
            <person name="Goodwin L."/>
            <person name="Pitluck S."/>
            <person name="Schmutz J."/>
            <person name="Larimer F."/>
            <person name="Land M."/>
            <person name="Hauser L."/>
            <person name="Kyrpides N."/>
            <person name="Mikhailova N."/>
            <person name="Liu Z."/>
            <person name="Li T."/>
            <person name="Zhao F."/>
            <person name="Overmann J."/>
            <person name="Bryant D.A."/>
            <person name="Richardson P."/>
        </authorList>
    </citation>
    <scope>NUCLEOTIDE SEQUENCE [LARGE SCALE GENOMIC DNA]</scope>
    <source>
        <strain evidence="10">DSM 5477 / BU-1</strain>
    </source>
</reference>
<evidence type="ECO:0000313" key="9">
    <source>
        <dbReference type="EMBL" id="ACF45015.1"/>
    </source>
</evidence>
<dbReference type="PROSITE" id="PS00094">
    <property type="entry name" value="C5_MTASE_1"/>
    <property type="match status" value="1"/>
</dbReference>
<evidence type="ECO:0000256" key="8">
    <source>
        <dbReference type="RuleBase" id="RU000417"/>
    </source>
</evidence>
<dbReference type="GO" id="GO:0044027">
    <property type="term" value="P:negative regulation of gene expression via chromosomal CpG island methylation"/>
    <property type="evidence" value="ECO:0007669"/>
    <property type="project" value="TreeGrafter"/>
</dbReference>
<dbReference type="STRING" id="324925.Ppha_2869"/>
<dbReference type="Proteomes" id="UP000002724">
    <property type="component" value="Chromosome"/>
</dbReference>
<dbReference type="AlphaFoldDB" id="B4SH27"/>
<keyword evidence="2 6" id="KW-0808">Transferase</keyword>
<keyword evidence="3 6" id="KW-0949">S-adenosyl-L-methionine</keyword>
<dbReference type="InterPro" id="IPR031303">
    <property type="entry name" value="C5_meth_CS"/>
</dbReference>
<accession>B4SH27</accession>
<dbReference type="RefSeq" id="WP_012509483.1">
    <property type="nucleotide sequence ID" value="NC_011060.1"/>
</dbReference>
<dbReference type="PROSITE" id="PS51679">
    <property type="entry name" value="SAM_MT_C5"/>
    <property type="match status" value="1"/>
</dbReference>
<dbReference type="REBASE" id="18558">
    <property type="entry name" value="M.PphBUORF2869P"/>
</dbReference>
<dbReference type="EC" id="2.1.1.37" evidence="8"/>
<dbReference type="GO" id="GO:0032259">
    <property type="term" value="P:methylation"/>
    <property type="evidence" value="ECO:0007669"/>
    <property type="project" value="UniProtKB-KW"/>
</dbReference>
<dbReference type="GO" id="GO:0003677">
    <property type="term" value="F:DNA binding"/>
    <property type="evidence" value="ECO:0007669"/>
    <property type="project" value="TreeGrafter"/>
</dbReference>
<comment type="catalytic activity">
    <reaction evidence="5 8">
        <text>a 2'-deoxycytidine in DNA + S-adenosyl-L-methionine = a 5-methyl-2'-deoxycytidine in DNA + S-adenosyl-L-homocysteine + H(+)</text>
        <dbReference type="Rhea" id="RHEA:13681"/>
        <dbReference type="Rhea" id="RHEA-COMP:11369"/>
        <dbReference type="Rhea" id="RHEA-COMP:11370"/>
        <dbReference type="ChEBI" id="CHEBI:15378"/>
        <dbReference type="ChEBI" id="CHEBI:57856"/>
        <dbReference type="ChEBI" id="CHEBI:59789"/>
        <dbReference type="ChEBI" id="CHEBI:85452"/>
        <dbReference type="ChEBI" id="CHEBI:85454"/>
        <dbReference type="EC" id="2.1.1.37"/>
    </reaction>
</comment>
<dbReference type="GO" id="GO:0009307">
    <property type="term" value="P:DNA restriction-modification system"/>
    <property type="evidence" value="ECO:0007669"/>
    <property type="project" value="UniProtKB-KW"/>
</dbReference>
<evidence type="ECO:0000256" key="1">
    <source>
        <dbReference type="ARBA" id="ARBA00022603"/>
    </source>
</evidence>
<dbReference type="InterPro" id="IPR018117">
    <property type="entry name" value="C5_DNA_meth_AS"/>
</dbReference>
<evidence type="ECO:0000256" key="3">
    <source>
        <dbReference type="ARBA" id="ARBA00022691"/>
    </source>
</evidence>
<evidence type="ECO:0000256" key="5">
    <source>
        <dbReference type="ARBA" id="ARBA00047422"/>
    </source>
</evidence>
<dbReference type="eggNOG" id="COG0270">
    <property type="taxonomic scope" value="Bacteria"/>
</dbReference>
<keyword evidence="4" id="KW-0680">Restriction system</keyword>
<evidence type="ECO:0000256" key="7">
    <source>
        <dbReference type="RuleBase" id="RU000416"/>
    </source>
</evidence>
<keyword evidence="1 6" id="KW-0489">Methyltransferase</keyword>
<comment type="similarity">
    <text evidence="6 7">Belongs to the class I-like SAM-binding methyltransferase superfamily. C5-methyltransferase family.</text>
</comment>
<name>B4SH27_PELPB</name>
<dbReference type="NCBIfam" id="TIGR00675">
    <property type="entry name" value="dcm"/>
    <property type="match status" value="1"/>
</dbReference>
<keyword evidence="10" id="KW-1185">Reference proteome</keyword>
<dbReference type="PANTHER" id="PTHR10629:SF52">
    <property type="entry name" value="DNA (CYTOSINE-5)-METHYLTRANSFERASE 1"/>
    <property type="match status" value="1"/>
</dbReference>
<dbReference type="Gene3D" id="3.40.50.150">
    <property type="entry name" value="Vaccinia Virus protein VP39"/>
    <property type="match status" value="1"/>
</dbReference>
<dbReference type="InterPro" id="IPR029063">
    <property type="entry name" value="SAM-dependent_MTases_sf"/>
</dbReference>